<dbReference type="EMBL" id="AM039951">
    <property type="protein sequence ID" value="CAJ19835.1"/>
    <property type="molecule type" value="Genomic_DNA"/>
</dbReference>
<accession>Q3C081</accession>
<evidence type="ECO:0000313" key="2">
    <source>
        <dbReference type="Proteomes" id="UP000007069"/>
    </source>
</evidence>
<proteinExistence type="predicted"/>
<organism evidence="2">
    <name type="scientific">Xanthomonas euvesicatoria pv. vesicatoria (strain 85-10)</name>
    <name type="common">Xanthomonas campestris pv. vesicatoria</name>
    <dbReference type="NCBI Taxonomy" id="316273"/>
    <lineage>
        <taxon>Bacteria</taxon>
        <taxon>Pseudomonadati</taxon>
        <taxon>Pseudomonadota</taxon>
        <taxon>Gammaproteobacteria</taxon>
        <taxon>Lysobacterales</taxon>
        <taxon>Lysobacteraceae</taxon>
        <taxon>Xanthomonas</taxon>
    </lineage>
</organism>
<evidence type="ECO:0000313" key="1">
    <source>
        <dbReference type="EMBL" id="CAJ19835.1"/>
    </source>
</evidence>
<reference evidence="1 2" key="1">
    <citation type="journal article" date="2005" name="J. Bacteriol.">
        <title>Insights into genome plasticity and pathogenicity of the plant pathogenic Bacterium Xanthomonas campestris pv. vesicatoria revealed by the complete genome sequence.</title>
        <authorList>
            <person name="Thieme F."/>
            <person name="Koebnik R."/>
            <person name="Bekel T."/>
            <person name="Berger C."/>
            <person name="Boch J."/>
            <person name="Buettner D."/>
            <person name="Caldana C."/>
            <person name="Gaigalat L."/>
            <person name="Goesmann A."/>
            <person name="Kay S."/>
            <person name="Kirchner O."/>
            <person name="Lanz C."/>
            <person name="Linke B."/>
            <person name="McHardy A.C."/>
            <person name="Meyer F."/>
            <person name="Mittenhuber G."/>
            <person name="Nies D.H."/>
            <person name="Niesbach-Kloesgen U."/>
            <person name="Patschkowski T."/>
            <person name="Rueckert C."/>
            <person name="Rupp O."/>
            <person name="Schneicker S."/>
            <person name="Schuster S.C."/>
            <person name="Vorhoelter F.J."/>
            <person name="Weber E."/>
            <person name="Puehler A."/>
            <person name="Bonas U."/>
            <person name="Bartels D."/>
            <person name="Kaiser O."/>
        </authorList>
    </citation>
    <scope>NUCLEOTIDE SEQUENCE [LARGE SCALE GENOMIC DNA]</scope>
    <source>
        <strain evidence="1 2">85-10</strain>
        <plasmid evidence="1 2">pXCV183</plasmid>
    </source>
</reference>
<dbReference type="KEGG" id="xcv:XCVd0023"/>
<dbReference type="HOGENOM" id="CLU_2637168_0_0_6"/>
<protein>
    <submittedName>
        <fullName evidence="1">Uncharacterized protein</fullName>
    </submittedName>
</protein>
<keyword evidence="1" id="KW-0614">Plasmid</keyword>
<dbReference type="AlphaFoldDB" id="Q3C081"/>
<gene>
    <name evidence="1" type="ordered locus">XCVd0023</name>
</gene>
<sequence length="77" mass="8874">MRKALSSSLPFLPQGSMYRIRSFHLTERERALFDRAVTGDEASPEHETLQLLGFKDADLRAYSDLVRYLPRYVEAAI</sequence>
<dbReference type="Proteomes" id="UP000007069">
    <property type="component" value="Plasmid pXCV183"/>
</dbReference>
<name>Q3C081_XANE5</name>
<geneLocation type="plasmid" evidence="1 2">
    <name>pXCV183</name>
</geneLocation>